<proteinExistence type="predicted"/>
<dbReference type="SUPFAM" id="SSF53756">
    <property type="entry name" value="UDP-Glycosyltransferase/glycogen phosphorylase"/>
    <property type="match status" value="1"/>
</dbReference>
<feature type="domain" description="Glycosyl transferase family 1" evidence="1">
    <location>
        <begin position="180"/>
        <end position="343"/>
    </location>
</feature>
<dbReference type="EMBL" id="CAEZSR010000148">
    <property type="protein sequence ID" value="CAB4580317.1"/>
    <property type="molecule type" value="Genomic_DNA"/>
</dbReference>
<dbReference type="InterPro" id="IPR001296">
    <property type="entry name" value="Glyco_trans_1"/>
</dbReference>
<dbReference type="GO" id="GO:0016757">
    <property type="term" value="F:glycosyltransferase activity"/>
    <property type="evidence" value="ECO:0007669"/>
    <property type="project" value="InterPro"/>
</dbReference>
<organism evidence="3">
    <name type="scientific">freshwater metagenome</name>
    <dbReference type="NCBI Taxonomy" id="449393"/>
    <lineage>
        <taxon>unclassified sequences</taxon>
        <taxon>metagenomes</taxon>
        <taxon>ecological metagenomes</taxon>
    </lineage>
</organism>
<dbReference type="Pfam" id="PF00534">
    <property type="entry name" value="Glycos_transf_1"/>
    <property type="match status" value="1"/>
</dbReference>
<dbReference type="PANTHER" id="PTHR12526:SF630">
    <property type="entry name" value="GLYCOSYLTRANSFERASE"/>
    <property type="match status" value="1"/>
</dbReference>
<feature type="domain" description="Glycosyltransferase subfamily 4-like N-terminal" evidence="2">
    <location>
        <begin position="12"/>
        <end position="167"/>
    </location>
</feature>
<evidence type="ECO:0000259" key="1">
    <source>
        <dbReference type="Pfam" id="PF00534"/>
    </source>
</evidence>
<name>A0A6J6EWE8_9ZZZZ</name>
<accession>A0A6J6EWE8</accession>
<dbReference type="AlphaFoldDB" id="A0A6J6EWE8"/>
<sequence length="376" mass="41199">MRALWLIKGLGPGGAEQQLVELARHAQGRTLDAQAIYVLSRKDRLAPSLVEAGVPTRSLGVSRLSDLRWLWRLRPAIRDADVDIVHSHSPLVAVAARLVVRTIRSRPAVISTEHNVWQARRWPTRIANALTFGLDDLHIAVSQRVRDSFPRPLRRSTVVIDHGVDTAAIAPMSERRGATRSALGLRDDQIVLCTIANFRWQKGYPELLGGIRSVIDTGRDVRLLIIGQGPLESEVVSLCEELDLLGHVTLLGHRFDAVEILAASDVFVLASRHEGYPIVVLEALAAGVPIVSTDVGAVPSVVTEGREGRIVPVGDSAALAQAVIELVDDPELRMRMSACARERSRAFDITASVARLLDVYRAVAQRRDRGPRHRSG</sequence>
<protein>
    <submittedName>
        <fullName evidence="3">Unannotated protein</fullName>
    </submittedName>
</protein>
<dbReference type="Pfam" id="PF13439">
    <property type="entry name" value="Glyco_transf_4"/>
    <property type="match status" value="1"/>
</dbReference>
<reference evidence="3" key="1">
    <citation type="submission" date="2020-05" db="EMBL/GenBank/DDBJ databases">
        <authorList>
            <person name="Chiriac C."/>
            <person name="Salcher M."/>
            <person name="Ghai R."/>
            <person name="Kavagutti S V."/>
        </authorList>
    </citation>
    <scope>NUCLEOTIDE SEQUENCE</scope>
</reference>
<dbReference type="Gene3D" id="3.40.50.2000">
    <property type="entry name" value="Glycogen Phosphorylase B"/>
    <property type="match status" value="2"/>
</dbReference>
<evidence type="ECO:0000259" key="2">
    <source>
        <dbReference type="Pfam" id="PF13439"/>
    </source>
</evidence>
<dbReference type="PANTHER" id="PTHR12526">
    <property type="entry name" value="GLYCOSYLTRANSFERASE"/>
    <property type="match status" value="1"/>
</dbReference>
<evidence type="ECO:0000313" key="3">
    <source>
        <dbReference type="EMBL" id="CAB4580317.1"/>
    </source>
</evidence>
<dbReference type="InterPro" id="IPR028098">
    <property type="entry name" value="Glyco_trans_4-like_N"/>
</dbReference>
<gene>
    <name evidence="3" type="ORF">UFOPK1493_03018</name>
</gene>